<evidence type="ECO:0000313" key="4">
    <source>
        <dbReference type="EMBL" id="MQU05545.1"/>
    </source>
</evidence>
<dbReference type="EMBL" id="WIWI01000124">
    <property type="protein sequence ID" value="MQT92627.1"/>
    <property type="molecule type" value="Genomic_DNA"/>
</dbReference>
<dbReference type="Proteomes" id="UP000478064">
    <property type="component" value="Unassembled WGS sequence"/>
</dbReference>
<feature type="signal peptide" evidence="1">
    <location>
        <begin position="1"/>
        <end position="23"/>
    </location>
</feature>
<evidence type="ECO:0000313" key="3">
    <source>
        <dbReference type="EMBL" id="MQT92627.1"/>
    </source>
</evidence>
<dbReference type="RefSeq" id="WP_048369637.1">
    <property type="nucleotide sequence ID" value="NZ_CAKZJC010000112.1"/>
</dbReference>
<reference evidence="5 6" key="1">
    <citation type="submission" date="2019-10" db="EMBL/GenBank/DDBJ databases">
        <title>Evaluation of single-gene subtyping targets for Pseudomonas.</title>
        <authorList>
            <person name="Reichler S.J."/>
            <person name="Orsi R.H."/>
            <person name="Wiedmann M."/>
            <person name="Martin N.H."/>
            <person name="Murphy S.I."/>
        </authorList>
    </citation>
    <scope>NUCLEOTIDE SEQUENCE [LARGE SCALE GENOMIC DNA]</scope>
    <source>
        <strain evidence="4 6">FSL R10-1637</strain>
        <strain evidence="3 7">FSL R10-3254</strain>
        <strain evidence="2 5">FSL R10-3257</strain>
    </source>
</reference>
<dbReference type="AlphaFoldDB" id="A0A0J6I9J0"/>
<comment type="caution">
    <text evidence="2">The sequence shown here is derived from an EMBL/GenBank/DDBJ whole genome shotgun (WGS) entry which is preliminary data.</text>
</comment>
<dbReference type="Proteomes" id="UP000441404">
    <property type="component" value="Unassembled WGS sequence"/>
</dbReference>
<evidence type="ECO:0000313" key="2">
    <source>
        <dbReference type="EMBL" id="MQT50119.1"/>
    </source>
</evidence>
<evidence type="ECO:0000256" key="1">
    <source>
        <dbReference type="SAM" id="SignalP"/>
    </source>
</evidence>
<dbReference type="STRING" id="1608996.TU84_13340"/>
<dbReference type="EMBL" id="WIWJ01000093">
    <property type="protein sequence ID" value="MQT50119.1"/>
    <property type="molecule type" value="Genomic_DNA"/>
</dbReference>
<evidence type="ECO:0000313" key="5">
    <source>
        <dbReference type="Proteomes" id="UP000441404"/>
    </source>
</evidence>
<name>A0A0J6I9J0_9PSED</name>
<dbReference type="Proteomes" id="UP000489190">
    <property type="component" value="Unassembled WGS sequence"/>
</dbReference>
<evidence type="ECO:0000313" key="7">
    <source>
        <dbReference type="Proteomes" id="UP000489190"/>
    </source>
</evidence>
<organism evidence="2 5">
    <name type="scientific">Pseudomonas helleri</name>
    <dbReference type="NCBI Taxonomy" id="1608996"/>
    <lineage>
        <taxon>Bacteria</taxon>
        <taxon>Pseudomonadati</taxon>
        <taxon>Pseudomonadota</taxon>
        <taxon>Gammaproteobacteria</taxon>
        <taxon>Pseudomonadales</taxon>
        <taxon>Pseudomonadaceae</taxon>
        <taxon>Pseudomonas</taxon>
    </lineage>
</organism>
<feature type="chain" id="PRO_5036293879" evidence="1">
    <location>
        <begin position="24"/>
        <end position="73"/>
    </location>
</feature>
<keyword evidence="1" id="KW-0732">Signal</keyword>
<protein>
    <submittedName>
        <fullName evidence="2">Uncharacterized protein</fullName>
    </submittedName>
</protein>
<accession>A0A0J6I9J0</accession>
<dbReference type="EMBL" id="WIVU01000010">
    <property type="protein sequence ID" value="MQU05545.1"/>
    <property type="molecule type" value="Genomic_DNA"/>
</dbReference>
<proteinExistence type="predicted"/>
<dbReference type="OrthoDB" id="7017559at2"/>
<gene>
    <name evidence="4" type="ORF">GHO27_07580</name>
    <name evidence="3" type="ORF">GHO39_26405</name>
    <name evidence="2" type="ORF">GHO40_25920</name>
</gene>
<sequence>MKREIARGLFLLGSLAIATAAVAAWQPPVMQVLSSAQFDAQCPIPRVAKVAIDAKPDHDLLLFMYGMKQGMRP</sequence>
<evidence type="ECO:0000313" key="6">
    <source>
        <dbReference type="Proteomes" id="UP000478064"/>
    </source>
</evidence>